<accession>A0AAW1HHM0</accession>
<organism evidence="13 14">
    <name type="scientific">Saponaria officinalis</name>
    <name type="common">Common soapwort</name>
    <name type="synonym">Lychnis saponaria</name>
    <dbReference type="NCBI Taxonomy" id="3572"/>
    <lineage>
        <taxon>Eukaryota</taxon>
        <taxon>Viridiplantae</taxon>
        <taxon>Streptophyta</taxon>
        <taxon>Embryophyta</taxon>
        <taxon>Tracheophyta</taxon>
        <taxon>Spermatophyta</taxon>
        <taxon>Magnoliopsida</taxon>
        <taxon>eudicotyledons</taxon>
        <taxon>Gunneridae</taxon>
        <taxon>Pentapetalae</taxon>
        <taxon>Caryophyllales</taxon>
        <taxon>Caryophyllaceae</taxon>
        <taxon>Caryophylleae</taxon>
        <taxon>Saponaria</taxon>
    </lineage>
</organism>
<evidence type="ECO:0000256" key="12">
    <source>
        <dbReference type="SAM" id="MobiDB-lite"/>
    </source>
</evidence>
<keyword evidence="5" id="KW-0813">Transport</keyword>
<feature type="region of interest" description="Disordered" evidence="12">
    <location>
        <begin position="1928"/>
        <end position="1949"/>
    </location>
</feature>
<dbReference type="EMBL" id="JBDFQZ010000011">
    <property type="protein sequence ID" value="KAK9676256.1"/>
    <property type="molecule type" value="Genomic_DNA"/>
</dbReference>
<keyword evidence="9" id="KW-0472">Membrane</keyword>
<dbReference type="GO" id="GO:0034045">
    <property type="term" value="C:phagophore assembly site membrane"/>
    <property type="evidence" value="ECO:0007669"/>
    <property type="project" value="UniProtKB-SubCell"/>
</dbReference>
<dbReference type="PANTHER" id="PTHR13190">
    <property type="entry name" value="AUTOPHAGY-RELATED 2, ISOFORM A"/>
    <property type="match status" value="1"/>
</dbReference>
<dbReference type="GO" id="GO:0034727">
    <property type="term" value="P:piecemeal microautophagy of the nucleus"/>
    <property type="evidence" value="ECO:0007669"/>
    <property type="project" value="TreeGrafter"/>
</dbReference>
<keyword evidence="8" id="KW-0445">Lipid transport</keyword>
<evidence type="ECO:0000256" key="1">
    <source>
        <dbReference type="ARBA" id="ARBA00004406"/>
    </source>
</evidence>
<evidence type="ECO:0000256" key="8">
    <source>
        <dbReference type="ARBA" id="ARBA00023055"/>
    </source>
</evidence>
<gene>
    <name evidence="13" type="ORF">RND81_11G064700</name>
</gene>
<protein>
    <recommendedName>
        <fullName evidence="4">Autophagy-related protein 2</fullName>
    </recommendedName>
</protein>
<dbReference type="GO" id="GO:0061908">
    <property type="term" value="C:phagophore"/>
    <property type="evidence" value="ECO:0007669"/>
    <property type="project" value="TreeGrafter"/>
</dbReference>
<comment type="catalytic activity">
    <reaction evidence="10">
        <text>a 1,2-diacyl-sn-glycero-3-phospho-L-serine(in) = a 1,2-diacyl-sn-glycero-3-phospho-L-serine(out)</text>
        <dbReference type="Rhea" id="RHEA:38663"/>
        <dbReference type="ChEBI" id="CHEBI:57262"/>
    </reaction>
</comment>
<dbReference type="Pfam" id="PF13329">
    <property type="entry name" value="ATG2_CAD"/>
    <property type="match status" value="2"/>
</dbReference>
<evidence type="ECO:0000256" key="5">
    <source>
        <dbReference type="ARBA" id="ARBA00022448"/>
    </source>
</evidence>
<evidence type="ECO:0000256" key="7">
    <source>
        <dbReference type="ARBA" id="ARBA00023006"/>
    </source>
</evidence>
<dbReference type="GO" id="GO:0005789">
    <property type="term" value="C:endoplasmic reticulum membrane"/>
    <property type="evidence" value="ECO:0007669"/>
    <property type="project" value="UniProtKB-SubCell"/>
</dbReference>
<dbReference type="GO" id="GO:0000045">
    <property type="term" value="P:autophagosome assembly"/>
    <property type="evidence" value="ECO:0007669"/>
    <property type="project" value="TreeGrafter"/>
</dbReference>
<feature type="region of interest" description="Disordered" evidence="12">
    <location>
        <begin position="1310"/>
        <end position="1335"/>
    </location>
</feature>
<keyword evidence="6" id="KW-0256">Endoplasmic reticulum</keyword>
<evidence type="ECO:0000256" key="9">
    <source>
        <dbReference type="ARBA" id="ARBA00023136"/>
    </source>
</evidence>
<keyword evidence="7" id="KW-0072">Autophagy</keyword>
<dbReference type="GO" id="GO:0061709">
    <property type="term" value="P:reticulophagy"/>
    <property type="evidence" value="ECO:0007669"/>
    <property type="project" value="TreeGrafter"/>
</dbReference>
<dbReference type="GO" id="GO:0061723">
    <property type="term" value="P:glycophagy"/>
    <property type="evidence" value="ECO:0007669"/>
    <property type="project" value="TreeGrafter"/>
</dbReference>
<feature type="region of interest" description="Disordered" evidence="12">
    <location>
        <begin position="1366"/>
        <end position="1387"/>
    </location>
</feature>
<dbReference type="PANTHER" id="PTHR13190:SF1">
    <property type="entry name" value="AUTOPHAGY-RELATED 2, ISOFORM A"/>
    <property type="match status" value="1"/>
</dbReference>
<comment type="catalytic activity">
    <reaction evidence="11">
        <text>a 1,2-diacyl-sn-glycero-3-phosphoethanolamine(in) = a 1,2-diacyl-sn-glycero-3-phosphoethanolamine(out)</text>
        <dbReference type="Rhea" id="RHEA:38895"/>
        <dbReference type="ChEBI" id="CHEBI:64612"/>
    </reaction>
</comment>
<feature type="compositionally biased region" description="Basic and acidic residues" evidence="12">
    <location>
        <begin position="1928"/>
        <end position="1937"/>
    </location>
</feature>
<dbReference type="GO" id="GO:0043495">
    <property type="term" value="F:protein-membrane adaptor activity"/>
    <property type="evidence" value="ECO:0007669"/>
    <property type="project" value="TreeGrafter"/>
</dbReference>
<evidence type="ECO:0000256" key="11">
    <source>
        <dbReference type="ARBA" id="ARBA00024615"/>
    </source>
</evidence>
<reference evidence="13" key="1">
    <citation type="submission" date="2024-03" db="EMBL/GenBank/DDBJ databases">
        <title>WGS assembly of Saponaria officinalis var. Norfolk2.</title>
        <authorList>
            <person name="Jenkins J."/>
            <person name="Shu S."/>
            <person name="Grimwood J."/>
            <person name="Barry K."/>
            <person name="Goodstein D."/>
            <person name="Schmutz J."/>
            <person name="Leebens-Mack J."/>
            <person name="Osbourn A."/>
        </authorList>
    </citation>
    <scope>NUCLEOTIDE SEQUENCE [LARGE SCALE GENOMIC DNA]</scope>
    <source>
        <strain evidence="13">JIC</strain>
    </source>
</reference>
<sequence>MFRRCVAKSVEALSRIAIKRACKFALKKKLGHFILGDIDLHQLDVQLAAGLILLSDLAINADLLNSKLSQTSIIRVKEGSIGSLSVKLPWSAGGYEVEVDELELVLYPFCGDELGGVVETHDSGVCYSTFHDDCGKGEADDVCTSSAAAAASVSVHQGVKTVAKWVQQLLTRFHVRVKNVIVAFDACVDNDGKTDGSHEALVLRVAEIECGTCISENDDVSADRAKAADLLGMTHLTNFLKFQGVVLDLVRMSGDVDKQLSGSAEVSASCSSKASQPLITGHKGGFGGSIKLSIPCKDGSLDIRKVDADVKVDSLIAKLQPSTLKWVLTTWDTLQKLDNKLVGSVYHMAADTHLSSSIPLDKKTTETENPDNFGNPFKEKTATGALLKESQFISDWIPDSSSEEGFEEADLGASVDQFFECLDGMRSSHSVLGSSGVWGWTSSYFSAITAASNLASGSLNMSVEQQLLETNLKITFVGVSAFYSFLDEDQLTQLGPTGERLDADPNVHHLGSIWEDIVVAVQVFPRTWRLEATVDHIVLNEYMCQCGDSVDLALHDHVNDHNSQTLVIRDLQKRVQKALPYNPFFGEPSNVGDSGASANLKAPSSLCCPANRERSSDIVTVTLFETSGASHCLFSASSGSSDGSSTGQASLSLKLPPFVFWLSSDLVNMALDFLRNFDDFSRESRATINVSSEALKEQAAVQSSVSCSSNLHSTSIPRKGALVGNVLLPHGRIFLCFPLNKDRSLRSFSSWNEFIALDFSSPSNLMELKPEVPAFVRENTHGKQDSSSPSHSMHLNVANLSLYHVIGLEGDSCNVEQGSHKLSAHKVLSLGSRTDWSRLISVVRRENAVTGAWIKKSAKLFATSDGPTCKTSSSDYEFASVSSWEHKDNLSSLKEKLVLSSKLCLHVCVPSTVVILSNSRYLCLVDLVKQAINAFASVGNDTDHENKKKAISQTSILVECGLVEIHLELSQGSCLKSSLQRELPGSWHSLRLEVRNLEVLCVSDLGAVSGAHFLWISHCEGKLWGSVSMGADQDFMLISFDNSSNGRGDGEGSNVLSFRPAGSKFVLMSDPNSSHDFMSVVLKCGTIIAPGGRLDWLDKLSSFFSLPPPDVELNTDCKLEKGDSKGVVFVIKLLDAALSYEPYFKKSEVNEERVHSRSHVSVSSEDKSHDPHVACLLAASSLMLSNTDLADGLDNDYRIRLQDVGLLLHEVSRVELILDEYSAGYLREVGYVKVAEEALISAILKVNYEDDISWELWCSEMNIVLRTCHDTTFGLIRLASQIQQLFAPDIKESLVHLQNRWNVFQEAQGRDDLKGSSESSISSSPGRSQSQHVVPDSNEISELAGLMGEICEDAFLLRETNVGTPGGSQLNKDLNDAGPSSSNARPESFLELGHTKGEIMEEYCLSDLKSLSELTINSHFGEEISKLNLVRSGSLNLQEGNSGWYGRPPLRIVENYVADKAERTCLKQLIECQQYDKENNCSRLYKGRVLLKNAKIKWQMYAGSDWLELGQSRKICGRDGSVYLELVFINMDIQYDIFPDGDLCASKLSVSVQDLHLSDQSKNAPWRLVLGYYNSKEHPRESLSKAFKLDLEAVRPDPMTPLEEYRLRIAILPILLHLHQSQLDFLVAFFGNKRSPVEQQSDTENSGLSDVSSGGDNKFNDDGIAEEALLPFFQKFDISPIVARVDYYPSRVDLAALSSGKYVELVNLVPWKGVELQLKHVQAPGVYGWSNVFEIAIGEWLEDISQNQIHKLLKGLPTIRSFVAVGSGAAKLLSLPVKNYKKDYKLVKGLQRGSTISFLKSISIEALGLGVHLVAGAHEVLLHAEYILTRMQPSVSRPMRSKLKLSLGSEQPQNAQHGLQQACERLSSGLGKSASAVIHSPLKTYRRDGSAGSALVTAFKGAPAAAIAPASAAAQALHSALVGVRNSLDPEHKEESMNKYLGPHHSSKR</sequence>
<proteinExistence type="inferred from homology"/>
<comment type="similarity">
    <text evidence="3">Belongs to the ATG2 family.</text>
</comment>
<dbReference type="GO" id="GO:0006869">
    <property type="term" value="P:lipid transport"/>
    <property type="evidence" value="ECO:0007669"/>
    <property type="project" value="UniProtKB-KW"/>
</dbReference>
<dbReference type="InterPro" id="IPR026849">
    <property type="entry name" value="ATG2"/>
</dbReference>
<dbReference type="GO" id="GO:0032266">
    <property type="term" value="F:phosphatidylinositol-3-phosphate binding"/>
    <property type="evidence" value="ECO:0007669"/>
    <property type="project" value="TreeGrafter"/>
</dbReference>
<dbReference type="Proteomes" id="UP001443914">
    <property type="component" value="Unassembled WGS sequence"/>
</dbReference>
<evidence type="ECO:0000256" key="10">
    <source>
        <dbReference type="ARBA" id="ARBA00024479"/>
    </source>
</evidence>
<evidence type="ECO:0000313" key="13">
    <source>
        <dbReference type="EMBL" id="KAK9676256.1"/>
    </source>
</evidence>
<evidence type="ECO:0000313" key="14">
    <source>
        <dbReference type="Proteomes" id="UP001443914"/>
    </source>
</evidence>
<evidence type="ECO:0000256" key="6">
    <source>
        <dbReference type="ARBA" id="ARBA00022824"/>
    </source>
</evidence>
<feature type="compositionally biased region" description="Low complexity" evidence="12">
    <location>
        <begin position="1316"/>
        <end position="1330"/>
    </location>
</feature>
<evidence type="ECO:0000256" key="3">
    <source>
        <dbReference type="ARBA" id="ARBA00009714"/>
    </source>
</evidence>
<comment type="caution">
    <text evidence="13">The sequence shown here is derived from an EMBL/GenBank/DDBJ whole genome shotgun (WGS) entry which is preliminary data.</text>
</comment>
<name>A0AAW1HHM0_SAPOF</name>
<evidence type="ECO:0000256" key="4">
    <source>
        <dbReference type="ARBA" id="ARBA00018070"/>
    </source>
</evidence>
<evidence type="ECO:0000256" key="2">
    <source>
        <dbReference type="ARBA" id="ARBA00004623"/>
    </source>
</evidence>
<keyword evidence="14" id="KW-1185">Reference proteome</keyword>
<comment type="subcellular location">
    <subcellularLocation>
        <location evidence="1">Endoplasmic reticulum membrane</location>
        <topology evidence="1">Peripheral membrane protein</topology>
    </subcellularLocation>
    <subcellularLocation>
        <location evidence="2">Preautophagosomal structure membrane</location>
        <topology evidence="2">Peripheral membrane protein</topology>
    </subcellularLocation>
</comment>
<dbReference type="GO" id="GO:0000422">
    <property type="term" value="P:autophagy of mitochondrion"/>
    <property type="evidence" value="ECO:0007669"/>
    <property type="project" value="TreeGrafter"/>
</dbReference>
<feature type="compositionally biased region" description="Polar residues" evidence="12">
    <location>
        <begin position="1366"/>
        <end position="1385"/>
    </location>
</feature>